<keyword evidence="1" id="KW-0732">Signal</keyword>
<proteinExistence type="predicted"/>
<dbReference type="InterPro" id="IPR044060">
    <property type="entry name" value="Bacterial_rp_domain"/>
</dbReference>
<evidence type="ECO:0000313" key="3">
    <source>
        <dbReference type="EMBL" id="MFC4666249.1"/>
    </source>
</evidence>
<dbReference type="Proteomes" id="UP001596020">
    <property type="component" value="Unassembled WGS sequence"/>
</dbReference>
<feature type="domain" description="Bacterial repeat" evidence="2">
    <location>
        <begin position="339"/>
        <end position="421"/>
    </location>
</feature>
<evidence type="ECO:0000313" key="4">
    <source>
        <dbReference type="Proteomes" id="UP001596020"/>
    </source>
</evidence>
<dbReference type="RefSeq" id="WP_380079131.1">
    <property type="nucleotide sequence ID" value="NZ_JBHSGO010000186.1"/>
</dbReference>
<feature type="signal peptide" evidence="1">
    <location>
        <begin position="1"/>
        <end position="25"/>
    </location>
</feature>
<evidence type="ECO:0000259" key="2">
    <source>
        <dbReference type="Pfam" id="PF18998"/>
    </source>
</evidence>
<dbReference type="Pfam" id="PF18998">
    <property type="entry name" value="Flg_new_2"/>
    <property type="match status" value="1"/>
</dbReference>
<accession>A0ABV9K8L1</accession>
<sequence length="592" mass="65259">MKRLLQLTLWLSLFTILGGVTNSYAQEVKRTALEVTNEQVDSDKVSDAKEESVKVGFSLYNAGKITVTDKETQKEIEIAGNACNVVVGHTIIINGEGQDGMKFVKGSFAKPYQSPSFFEQLPMEIAVPKEGLKIMLRFGHIIEFGVRGEGGKITAQKTEEEDDEWGDTDEFTSDINSGDSFNVGDVTKVTFHATSNEGYLIKAWYLNGEIQQGRENSFTVKNPQKSLKVEVEFEAVPIKHFAVSLTATPMKGAKELWIAQAANKNNNFVKVEGLSSELEEGMSVEFNINVNDGYAFDGFYIGSDKQVSEGDQSKGFRLVIDRLDKAINVIAKMNAIITFAVEGDKNGSLTAQIDDKSIKSGSGIESGKSILLTATPNDKFIIKRWIVDGKDLTLEDGSLNTDQTINLTMGEDPKDVKVEFMIAPKKKYQIIATTSDKELGSFSIFDITSGNKNEVANESSLEEGTELLFVLDLKDNVKVDTVTVNNQKGINLDEKMSFKINLNDTNCKEGKLTVFAKLINTESTSAVMNTTKVYAIENEVYIETTTSTSYQIFTIGGKKIKQGIANTHDSFRLNSGAYIVVIDNKVFKLLVK</sequence>
<evidence type="ECO:0000256" key="1">
    <source>
        <dbReference type="SAM" id="SignalP"/>
    </source>
</evidence>
<protein>
    <recommendedName>
        <fullName evidence="2">Bacterial repeat domain-containing protein</fullName>
    </recommendedName>
</protein>
<dbReference type="EMBL" id="JBHSGO010000186">
    <property type="protein sequence ID" value="MFC4666249.1"/>
    <property type="molecule type" value="Genomic_DNA"/>
</dbReference>
<keyword evidence="4" id="KW-1185">Reference proteome</keyword>
<name>A0ABV9K8L1_9PORP</name>
<comment type="caution">
    <text evidence="3">The sequence shown here is derived from an EMBL/GenBank/DDBJ whole genome shotgun (WGS) entry which is preliminary data.</text>
</comment>
<organism evidence="3 4">
    <name type="scientific">Falsiporphyromonas endometrii</name>
    <dbReference type="NCBI Taxonomy" id="1387297"/>
    <lineage>
        <taxon>Bacteria</taxon>
        <taxon>Pseudomonadati</taxon>
        <taxon>Bacteroidota</taxon>
        <taxon>Bacteroidia</taxon>
        <taxon>Bacteroidales</taxon>
        <taxon>Porphyromonadaceae</taxon>
        <taxon>Falsiporphyromonas</taxon>
    </lineage>
</organism>
<gene>
    <name evidence="3" type="ORF">ACFO3G_06520</name>
</gene>
<feature type="chain" id="PRO_5045062704" description="Bacterial repeat domain-containing protein" evidence="1">
    <location>
        <begin position="26"/>
        <end position="592"/>
    </location>
</feature>
<reference evidence="4" key="1">
    <citation type="journal article" date="2019" name="Int. J. Syst. Evol. Microbiol.">
        <title>The Global Catalogue of Microorganisms (GCM) 10K type strain sequencing project: providing services to taxonomists for standard genome sequencing and annotation.</title>
        <authorList>
            <consortium name="The Broad Institute Genomics Platform"/>
            <consortium name="The Broad Institute Genome Sequencing Center for Infectious Disease"/>
            <person name="Wu L."/>
            <person name="Ma J."/>
        </authorList>
    </citation>
    <scope>NUCLEOTIDE SEQUENCE [LARGE SCALE GENOMIC DNA]</scope>
    <source>
        <strain evidence="4">CGMCC 4.7357</strain>
    </source>
</reference>